<proteinExistence type="predicted"/>
<dbReference type="InterPro" id="IPR036322">
    <property type="entry name" value="WD40_repeat_dom_sf"/>
</dbReference>
<dbReference type="EMBL" id="AKHW03006295">
    <property type="protein sequence ID" value="KYO21092.1"/>
    <property type="molecule type" value="Genomic_DNA"/>
</dbReference>
<dbReference type="InterPro" id="IPR006885">
    <property type="entry name" value="NADH_UbQ_FeS_4_mit-like"/>
</dbReference>
<dbReference type="PANTHER" id="PTHR12219">
    <property type="entry name" value="NADH-UBIQUINONE OXIDOREDUCTASE"/>
    <property type="match status" value="1"/>
</dbReference>
<dbReference type="AlphaFoldDB" id="A0A151M9A0"/>
<reference evidence="1 2" key="1">
    <citation type="journal article" date="2012" name="Genome Biol.">
        <title>Sequencing three crocodilian genomes to illuminate the evolution of archosaurs and amniotes.</title>
        <authorList>
            <person name="St John J.A."/>
            <person name="Braun E.L."/>
            <person name="Isberg S.R."/>
            <person name="Miles L.G."/>
            <person name="Chong A.Y."/>
            <person name="Gongora J."/>
            <person name="Dalzell P."/>
            <person name="Moran C."/>
            <person name="Bed'hom B."/>
            <person name="Abzhanov A."/>
            <person name="Burgess S.C."/>
            <person name="Cooksey A.M."/>
            <person name="Castoe T.A."/>
            <person name="Crawford N.G."/>
            <person name="Densmore L.D."/>
            <person name="Drew J.C."/>
            <person name="Edwards S.V."/>
            <person name="Faircloth B.C."/>
            <person name="Fujita M.K."/>
            <person name="Greenwold M.J."/>
            <person name="Hoffmann F.G."/>
            <person name="Howard J.M."/>
            <person name="Iguchi T."/>
            <person name="Janes D.E."/>
            <person name="Khan S.Y."/>
            <person name="Kohno S."/>
            <person name="de Koning A.J."/>
            <person name="Lance S.L."/>
            <person name="McCarthy F.M."/>
            <person name="McCormack J.E."/>
            <person name="Merchant M.E."/>
            <person name="Peterson D.G."/>
            <person name="Pollock D.D."/>
            <person name="Pourmand N."/>
            <person name="Raney B.J."/>
            <person name="Roessler K.A."/>
            <person name="Sanford J.R."/>
            <person name="Sawyer R.H."/>
            <person name="Schmidt C.J."/>
            <person name="Triplett E.W."/>
            <person name="Tuberville T.D."/>
            <person name="Venegas-Anaya M."/>
            <person name="Howard J.T."/>
            <person name="Jarvis E.D."/>
            <person name="Guillette L.J.Jr."/>
            <person name="Glenn T.C."/>
            <person name="Green R.E."/>
            <person name="Ray D.A."/>
        </authorList>
    </citation>
    <scope>NUCLEOTIDE SEQUENCE [LARGE SCALE GENOMIC DNA]</scope>
    <source>
        <strain evidence="1">KSC_2009_1</strain>
    </source>
</reference>
<dbReference type="GO" id="GO:0022900">
    <property type="term" value="P:electron transport chain"/>
    <property type="evidence" value="ECO:0007669"/>
    <property type="project" value="InterPro"/>
</dbReference>
<sequence length="686" mass="76203">MPVYIRKHPLKIPLPSEKDWIKEDEEENFFLQDPDQTLDQLPQPFRMINKMVNLVFDQTLEIIEQREALRAAQKLKVQPTRYMPTGDFKVAGRANCLAASGKNIFVGLSTGLAAFSAADCRRVCSWEAAKFEICAIHASDLGNENHVLIALDEMGFAHLFYFCKDSLFLIKVLNEVEDISKRSTCEEVELSHGGSYAGVLLQGSTEAWLEIYRLPKDSWERETENAPGAAAAAAPAVQERMFSQASEMKSLELQREGSAEMETRMSTSKLGARLSLPMLLLKVRPPKPLSGSIFKSPLDALMKIDDGSVLGLGHNHMIKDCQLEQQDAIFHSTFKTYLERGSESDSKEVTPRHTMFHFIFPGRILQMGPEIKSQPEVPAGISVHWSGSHNLCLYLLTRPLKEKGDTELKPDAVWPCAALITCSAVSSCSSYLALACEDSTITVWNNCLGSPLGVTALPEGCLIRSIHFLPSPAAPKDQGLCPSGDPSHPKVQLLALCADGSLHLVAASWTGQSNTVLLAGRPQDPGQTINTVAPLLTFNGTVLVFSRDGTVSLIDTVMLQTICHLVTPPSYTVASPWQPVFALDTENQRLLLQGQEQQRADAVSQAKDNQSSIFLFDFNSHPLRDVFPKKLESPPESLQHQPWDKRCDIFLRNRQEHLLELSQQMPGCWSRLQKYAATLQKERQKK</sequence>
<name>A0A151M9A0_ALLMI</name>
<protein>
    <submittedName>
        <fullName evidence="1">WD repeat-containing protein 93</fullName>
    </submittedName>
</protein>
<dbReference type="InterPro" id="IPR015943">
    <property type="entry name" value="WD40/YVTN_repeat-like_dom_sf"/>
</dbReference>
<dbReference type="SUPFAM" id="SSF50978">
    <property type="entry name" value="WD40 repeat-like"/>
    <property type="match status" value="1"/>
</dbReference>
<dbReference type="Proteomes" id="UP000050525">
    <property type="component" value="Unassembled WGS sequence"/>
</dbReference>
<dbReference type="eggNOG" id="ENOG502QW2J">
    <property type="taxonomic scope" value="Eukaryota"/>
</dbReference>
<keyword evidence="2" id="KW-1185">Reference proteome</keyword>
<comment type="caution">
    <text evidence="1">The sequence shown here is derived from an EMBL/GenBank/DDBJ whole genome shotgun (WGS) entry which is preliminary data.</text>
</comment>
<dbReference type="OrthoDB" id="547231at2759"/>
<organism evidence="1 2">
    <name type="scientific">Alligator mississippiensis</name>
    <name type="common">American alligator</name>
    <dbReference type="NCBI Taxonomy" id="8496"/>
    <lineage>
        <taxon>Eukaryota</taxon>
        <taxon>Metazoa</taxon>
        <taxon>Chordata</taxon>
        <taxon>Craniata</taxon>
        <taxon>Vertebrata</taxon>
        <taxon>Euteleostomi</taxon>
        <taxon>Archelosauria</taxon>
        <taxon>Archosauria</taxon>
        <taxon>Crocodylia</taxon>
        <taxon>Alligatoridae</taxon>
        <taxon>Alligatorinae</taxon>
        <taxon>Alligator</taxon>
    </lineage>
</organism>
<dbReference type="Gene3D" id="2.130.10.10">
    <property type="entry name" value="YVTN repeat-like/Quinoprotein amine dehydrogenase"/>
    <property type="match status" value="1"/>
</dbReference>
<evidence type="ECO:0000313" key="2">
    <source>
        <dbReference type="Proteomes" id="UP000050525"/>
    </source>
</evidence>
<evidence type="ECO:0000313" key="1">
    <source>
        <dbReference type="EMBL" id="KYO21092.1"/>
    </source>
</evidence>
<dbReference type="STRING" id="8496.A0A151M9A0"/>
<dbReference type="KEGG" id="amj:102560055"/>
<dbReference type="Pfam" id="PF21030">
    <property type="entry name" value="WDR93"/>
    <property type="match status" value="1"/>
</dbReference>
<dbReference type="PANTHER" id="PTHR12219:SF17">
    <property type="entry name" value="WD REPEAT-CONTAINING PROTEIN 93"/>
    <property type="match status" value="1"/>
</dbReference>
<gene>
    <name evidence="1" type="primary">WDR93</name>
    <name evidence="1" type="ORF">Y1Q_0001394</name>
</gene>
<dbReference type="InterPro" id="IPR049547">
    <property type="entry name" value="WDR93_beta-prop"/>
</dbReference>
<accession>A0A151M9A0</accession>